<protein>
    <recommendedName>
        <fullName evidence="5">THAP-type domain-containing protein</fullName>
    </recommendedName>
</protein>
<dbReference type="AlphaFoldDB" id="A0AAN5D9H2"/>
<evidence type="ECO:0000256" key="1">
    <source>
        <dbReference type="ARBA" id="ARBA00022723"/>
    </source>
</evidence>
<evidence type="ECO:0000313" key="7">
    <source>
        <dbReference type="Proteomes" id="UP001328107"/>
    </source>
</evidence>
<evidence type="ECO:0000256" key="2">
    <source>
        <dbReference type="ARBA" id="ARBA00022771"/>
    </source>
</evidence>
<evidence type="ECO:0000256" key="3">
    <source>
        <dbReference type="ARBA" id="ARBA00022833"/>
    </source>
</evidence>
<keyword evidence="2" id="KW-0863">Zinc-finger</keyword>
<sequence>DLEDTSMCTCTPCPPPDRLEQFDYCCKSLFIFPLRKKGQMLRDGLKEKLDQSESTPCICLQSYVKDFLLTDAAAQAAVSLRNYESGTVEEDENRNVKRREQWVKSICQTTSQEKELYRRLNSTVTPYICSSHFSPSDYDHPNNYTSIIRANAVP</sequence>
<keyword evidence="3" id="KW-0862">Zinc</keyword>
<name>A0AAN5D9H2_9BILA</name>
<keyword evidence="1" id="KW-0479">Metal-binding</keyword>
<dbReference type="Proteomes" id="UP001328107">
    <property type="component" value="Unassembled WGS sequence"/>
</dbReference>
<dbReference type="InterPro" id="IPR006612">
    <property type="entry name" value="THAP_Znf"/>
</dbReference>
<dbReference type="EMBL" id="BTRK01000006">
    <property type="protein sequence ID" value="GMR58060.1"/>
    <property type="molecule type" value="Genomic_DNA"/>
</dbReference>
<feature type="domain" description="THAP-type" evidence="5">
    <location>
        <begin position="95"/>
        <end position="154"/>
    </location>
</feature>
<evidence type="ECO:0000313" key="6">
    <source>
        <dbReference type="EMBL" id="GMR58060.1"/>
    </source>
</evidence>
<gene>
    <name evidence="6" type="ORF">PMAYCL1PPCAC_28255</name>
</gene>
<feature type="non-terminal residue" evidence="6">
    <location>
        <position position="1"/>
    </location>
</feature>
<dbReference type="Pfam" id="PF05485">
    <property type="entry name" value="THAP"/>
    <property type="match status" value="1"/>
</dbReference>
<comment type="caution">
    <text evidence="6">The sequence shown here is derived from an EMBL/GenBank/DDBJ whole genome shotgun (WGS) entry which is preliminary data.</text>
</comment>
<keyword evidence="7" id="KW-1185">Reference proteome</keyword>
<evidence type="ECO:0000259" key="5">
    <source>
        <dbReference type="Pfam" id="PF05485"/>
    </source>
</evidence>
<dbReference type="GO" id="GO:0008270">
    <property type="term" value="F:zinc ion binding"/>
    <property type="evidence" value="ECO:0007669"/>
    <property type="project" value="UniProtKB-KW"/>
</dbReference>
<dbReference type="GO" id="GO:0003677">
    <property type="term" value="F:DNA binding"/>
    <property type="evidence" value="ECO:0007669"/>
    <property type="project" value="UniProtKB-KW"/>
</dbReference>
<organism evidence="6 7">
    <name type="scientific">Pristionchus mayeri</name>
    <dbReference type="NCBI Taxonomy" id="1317129"/>
    <lineage>
        <taxon>Eukaryota</taxon>
        <taxon>Metazoa</taxon>
        <taxon>Ecdysozoa</taxon>
        <taxon>Nematoda</taxon>
        <taxon>Chromadorea</taxon>
        <taxon>Rhabditida</taxon>
        <taxon>Rhabditina</taxon>
        <taxon>Diplogasteromorpha</taxon>
        <taxon>Diplogasteroidea</taxon>
        <taxon>Neodiplogasteridae</taxon>
        <taxon>Pristionchus</taxon>
    </lineage>
</organism>
<feature type="non-terminal residue" evidence="6">
    <location>
        <position position="154"/>
    </location>
</feature>
<evidence type="ECO:0000256" key="4">
    <source>
        <dbReference type="ARBA" id="ARBA00023125"/>
    </source>
</evidence>
<reference evidence="7" key="1">
    <citation type="submission" date="2022-10" db="EMBL/GenBank/DDBJ databases">
        <title>Genome assembly of Pristionchus species.</title>
        <authorList>
            <person name="Yoshida K."/>
            <person name="Sommer R.J."/>
        </authorList>
    </citation>
    <scope>NUCLEOTIDE SEQUENCE [LARGE SCALE GENOMIC DNA]</scope>
    <source>
        <strain evidence="7">RS5460</strain>
    </source>
</reference>
<keyword evidence="4" id="KW-0238">DNA-binding</keyword>
<proteinExistence type="predicted"/>
<accession>A0AAN5D9H2</accession>